<dbReference type="SUPFAM" id="SSF55961">
    <property type="entry name" value="Bet v1-like"/>
    <property type="match status" value="1"/>
</dbReference>
<feature type="domain" description="Activator of Hsp90 ATPase homologue 1/2-like C-terminal" evidence="2">
    <location>
        <begin position="19"/>
        <end position="156"/>
    </location>
</feature>
<comment type="caution">
    <text evidence="3">The sequence shown here is derived from an EMBL/GenBank/DDBJ whole genome shotgun (WGS) entry which is preliminary data.</text>
</comment>
<dbReference type="Pfam" id="PF08327">
    <property type="entry name" value="AHSA1"/>
    <property type="match status" value="1"/>
</dbReference>
<dbReference type="RefSeq" id="WP_188894767.1">
    <property type="nucleotide sequence ID" value="NZ_BMMZ01000003.1"/>
</dbReference>
<proteinExistence type="inferred from homology"/>
<protein>
    <submittedName>
        <fullName evidence="3">Activator of HSP90 ATPase</fullName>
    </submittedName>
</protein>
<dbReference type="Gene3D" id="3.30.530.20">
    <property type="match status" value="1"/>
</dbReference>
<reference evidence="3" key="2">
    <citation type="submission" date="2020-09" db="EMBL/GenBank/DDBJ databases">
        <authorList>
            <person name="Sun Q."/>
            <person name="Zhou Y."/>
        </authorList>
    </citation>
    <scope>NUCLEOTIDE SEQUENCE</scope>
    <source>
        <strain evidence="3">CGMCC 4.7306</strain>
    </source>
</reference>
<evidence type="ECO:0000313" key="4">
    <source>
        <dbReference type="Proteomes" id="UP000613840"/>
    </source>
</evidence>
<evidence type="ECO:0000313" key="3">
    <source>
        <dbReference type="EMBL" id="GGL59263.1"/>
    </source>
</evidence>
<name>A0A917S6W0_9ACTN</name>
<evidence type="ECO:0000259" key="2">
    <source>
        <dbReference type="Pfam" id="PF08327"/>
    </source>
</evidence>
<comment type="similarity">
    <text evidence="1">Belongs to the AHA1 family.</text>
</comment>
<keyword evidence="4" id="KW-1185">Reference proteome</keyword>
<organism evidence="3 4">
    <name type="scientific">Microlunatus endophyticus</name>
    <dbReference type="NCBI Taxonomy" id="1716077"/>
    <lineage>
        <taxon>Bacteria</taxon>
        <taxon>Bacillati</taxon>
        <taxon>Actinomycetota</taxon>
        <taxon>Actinomycetes</taxon>
        <taxon>Propionibacteriales</taxon>
        <taxon>Propionibacteriaceae</taxon>
        <taxon>Microlunatus</taxon>
    </lineage>
</organism>
<dbReference type="AlphaFoldDB" id="A0A917S6W0"/>
<dbReference type="InterPro" id="IPR013538">
    <property type="entry name" value="ASHA1/2-like_C"/>
</dbReference>
<accession>A0A917S6W0</accession>
<reference evidence="3" key="1">
    <citation type="journal article" date="2014" name="Int. J. Syst. Evol. Microbiol.">
        <title>Complete genome sequence of Corynebacterium casei LMG S-19264T (=DSM 44701T), isolated from a smear-ripened cheese.</title>
        <authorList>
            <consortium name="US DOE Joint Genome Institute (JGI-PGF)"/>
            <person name="Walter F."/>
            <person name="Albersmeier A."/>
            <person name="Kalinowski J."/>
            <person name="Ruckert C."/>
        </authorList>
    </citation>
    <scope>NUCLEOTIDE SEQUENCE</scope>
    <source>
        <strain evidence="3">CGMCC 4.7306</strain>
    </source>
</reference>
<gene>
    <name evidence="3" type="ORF">GCM10011575_17250</name>
</gene>
<sequence>MAEPVPVADQEFTITRILDAPPEIVFACWTEPDRMTWWGPEGTTTPRDTISVDLRPGGFWRLTMVNDLTGERYPTEGIFTDVEVPHLLRFSWADQGHRPADAPLVTVRFEPYGDGQTELIFTLAMHDLPAEKIRELLAIGIRPGWEQTIDRLRTLLAT</sequence>
<dbReference type="Proteomes" id="UP000613840">
    <property type="component" value="Unassembled WGS sequence"/>
</dbReference>
<dbReference type="EMBL" id="BMMZ01000003">
    <property type="protein sequence ID" value="GGL59263.1"/>
    <property type="molecule type" value="Genomic_DNA"/>
</dbReference>
<evidence type="ECO:0000256" key="1">
    <source>
        <dbReference type="ARBA" id="ARBA00006817"/>
    </source>
</evidence>
<dbReference type="InterPro" id="IPR023393">
    <property type="entry name" value="START-like_dom_sf"/>
</dbReference>